<dbReference type="PANTHER" id="PTHR35399:SF2">
    <property type="entry name" value="DUF839 DOMAIN-CONTAINING PROTEIN"/>
    <property type="match status" value="1"/>
</dbReference>
<evidence type="ECO:0000313" key="3">
    <source>
        <dbReference type="Proteomes" id="UP001595621"/>
    </source>
</evidence>
<reference evidence="3" key="1">
    <citation type="journal article" date="2019" name="Int. J. Syst. Evol. Microbiol.">
        <title>The Global Catalogue of Microorganisms (GCM) 10K type strain sequencing project: providing services to taxonomists for standard genome sequencing and annotation.</title>
        <authorList>
            <consortium name="The Broad Institute Genomics Platform"/>
            <consortium name="The Broad Institute Genome Sequencing Center for Infectious Disease"/>
            <person name="Wu L."/>
            <person name="Ma J."/>
        </authorList>
    </citation>
    <scope>NUCLEOTIDE SEQUENCE [LARGE SCALE GENOMIC DNA]</scope>
    <source>
        <strain evidence="3">KCTC 52277</strain>
    </source>
</reference>
<proteinExistence type="predicted"/>
<dbReference type="SUPFAM" id="SSF63829">
    <property type="entry name" value="Calcium-dependent phosphotriesterase"/>
    <property type="match status" value="1"/>
</dbReference>
<feature type="region of interest" description="Disordered" evidence="1">
    <location>
        <begin position="55"/>
        <end position="78"/>
    </location>
</feature>
<gene>
    <name evidence="2" type="ORF">ACFOE0_16100</name>
</gene>
<name>A0ABV7GG67_9GAMM</name>
<dbReference type="InterPro" id="IPR006311">
    <property type="entry name" value="TAT_signal"/>
</dbReference>
<dbReference type="InterPro" id="IPR008557">
    <property type="entry name" value="PhoX"/>
</dbReference>
<protein>
    <submittedName>
        <fullName evidence="2">PhoX family protein</fullName>
    </submittedName>
</protein>
<organism evidence="2 3">
    <name type="scientific">Shewanella submarina</name>
    <dbReference type="NCBI Taxonomy" id="2016376"/>
    <lineage>
        <taxon>Bacteria</taxon>
        <taxon>Pseudomonadati</taxon>
        <taxon>Pseudomonadota</taxon>
        <taxon>Gammaproteobacteria</taxon>
        <taxon>Alteromonadales</taxon>
        <taxon>Shewanellaceae</taxon>
        <taxon>Shewanella</taxon>
    </lineage>
</organism>
<accession>A0ABV7GG67</accession>
<dbReference type="Proteomes" id="UP001595621">
    <property type="component" value="Unassembled WGS sequence"/>
</dbReference>
<dbReference type="Pfam" id="PF05787">
    <property type="entry name" value="PhoX"/>
    <property type="match status" value="1"/>
</dbReference>
<dbReference type="PROSITE" id="PS51318">
    <property type="entry name" value="TAT"/>
    <property type="match status" value="1"/>
</dbReference>
<sequence length="688" mass="75139">MSKATHDPRCYNKSNNETFDQVLERHLSRRHFVKGGLGMSAMAAFAGAGLSGCNSSSETVVKPAPTPPPAPTPAPPTQASVKLGFDSIASSMTDAVAIPQGYSAQVLAPWGTPLNDKAGEWKSDGTNTAEDQANAMGIHHDGMHFFPLNDSSEDGLLVVNHEYLDLDALHANGPTLDADGKRTVVDEVRKEINGHGVSVVRIRKNGSQWEVVKNDRHNRRFTGATIMDIAGPLAYTSYLETRFSPDGSQARGTLNNCGNGFTPWGTYLTCEENWPGYFVNRGDHTEDQDRLGLSHSNSRYRWDTLEGHTEELVDEFTRFNVTPSGNSAQQDYRNEANGHGYIVEIDPYNPATRAVKRTALGRFRHEGCTFGKLEAGKPVTFYSGHDSRFEYMYKFVSDANWDPSDANPANRIATGDKYMNEGTLYVAKFNADGTGNWIPLTLDSVTTDGRRLGEKFVSQAAIILNTPGAADAVGATEMDRPEWCAVDPFTGSAYLTLTNNTRREEANAANPRIDNSFGHIIRWDEGEDATDFSWDIFVFGSPEDGDADTNRSGLAELNQFASPDGLAFDHRGIMWVQTDNGADEVEEYTNDQMLAVVPSTLVDGDGNQQVISADNQTQLRRFFVGPNGCEVTGFAITPDYKNMFANIQHPGNWPYSANAAEVTPTGTSVRPRAATVVITKNDGGEIGV</sequence>
<dbReference type="PANTHER" id="PTHR35399">
    <property type="entry name" value="SLR8030 PROTEIN"/>
    <property type="match status" value="1"/>
</dbReference>
<evidence type="ECO:0000256" key="1">
    <source>
        <dbReference type="SAM" id="MobiDB-lite"/>
    </source>
</evidence>
<feature type="compositionally biased region" description="Pro residues" evidence="1">
    <location>
        <begin position="64"/>
        <end position="76"/>
    </location>
</feature>
<dbReference type="EMBL" id="JBHRTD010000017">
    <property type="protein sequence ID" value="MFC3139693.1"/>
    <property type="molecule type" value="Genomic_DNA"/>
</dbReference>
<keyword evidence="3" id="KW-1185">Reference proteome</keyword>
<dbReference type="RefSeq" id="WP_248936202.1">
    <property type="nucleotide sequence ID" value="NZ_JAKILF010000004.1"/>
</dbReference>
<evidence type="ECO:0000313" key="2">
    <source>
        <dbReference type="EMBL" id="MFC3139693.1"/>
    </source>
</evidence>
<comment type="caution">
    <text evidence="2">The sequence shown here is derived from an EMBL/GenBank/DDBJ whole genome shotgun (WGS) entry which is preliminary data.</text>
</comment>